<evidence type="ECO:0000313" key="3">
    <source>
        <dbReference type="EMBL" id="SDS41836.1"/>
    </source>
</evidence>
<feature type="transmembrane region" description="Helical" evidence="2">
    <location>
        <begin position="122"/>
        <end position="140"/>
    </location>
</feature>
<evidence type="ECO:0000256" key="2">
    <source>
        <dbReference type="SAM" id="Phobius"/>
    </source>
</evidence>
<keyword evidence="4" id="KW-1185">Reference proteome</keyword>
<dbReference type="EMBL" id="LT629757">
    <property type="protein sequence ID" value="SDS41836.1"/>
    <property type="molecule type" value="Genomic_DNA"/>
</dbReference>
<feature type="transmembrane region" description="Helical" evidence="2">
    <location>
        <begin position="6"/>
        <end position="24"/>
    </location>
</feature>
<feature type="compositionally biased region" description="Basic and acidic residues" evidence="1">
    <location>
        <begin position="266"/>
        <end position="298"/>
    </location>
</feature>
<dbReference type="STRING" id="642780.SAMN04488570_1837"/>
<dbReference type="RefSeq" id="WP_091728678.1">
    <property type="nucleotide sequence ID" value="NZ_LT629757.1"/>
</dbReference>
<protein>
    <submittedName>
        <fullName evidence="3">Uncharacterized protein</fullName>
    </submittedName>
</protein>
<evidence type="ECO:0000313" key="4">
    <source>
        <dbReference type="Proteomes" id="UP000198859"/>
    </source>
</evidence>
<gene>
    <name evidence="3" type="ORF">SAMN04488570_1837</name>
</gene>
<dbReference type="OrthoDB" id="3218604at2"/>
<feature type="region of interest" description="Disordered" evidence="1">
    <location>
        <begin position="169"/>
        <end position="193"/>
    </location>
</feature>
<keyword evidence="2" id="KW-0472">Membrane</keyword>
<feature type="transmembrane region" description="Helical" evidence="2">
    <location>
        <begin position="97"/>
        <end position="116"/>
    </location>
</feature>
<evidence type="ECO:0000256" key="1">
    <source>
        <dbReference type="SAM" id="MobiDB-lite"/>
    </source>
</evidence>
<feature type="region of interest" description="Disordered" evidence="1">
    <location>
        <begin position="259"/>
        <end position="298"/>
    </location>
</feature>
<proteinExistence type="predicted"/>
<keyword evidence="2" id="KW-1133">Transmembrane helix</keyword>
<keyword evidence="2" id="KW-0812">Transmembrane</keyword>
<dbReference type="Proteomes" id="UP000198859">
    <property type="component" value="Chromosome I"/>
</dbReference>
<dbReference type="AlphaFoldDB" id="A0A1H1S217"/>
<accession>A0A1H1S217</accession>
<reference evidence="4" key="1">
    <citation type="submission" date="2016-10" db="EMBL/GenBank/DDBJ databases">
        <authorList>
            <person name="Varghese N."/>
            <person name="Submissions S."/>
        </authorList>
    </citation>
    <scope>NUCLEOTIDE SEQUENCE [LARGE SCALE GENOMIC DNA]</scope>
    <source>
        <strain evidence="4">DSM 22127</strain>
    </source>
</reference>
<sequence length="298" mass="31977">MDLSAVIFVVLALAWAVYLIPKALQHHDEVAGERLEEGHTEKVRILTRRRHTDASATTPAHDEVDTVVEVSSEDTVVRRPVVELTPTARAARNRRRVLGVLLGALVLVAVLAGAAVVPWWSLAVPGVLTLAFLVIARLSVRAQQRRRTAPVRTAPVAVPEVAPHVEPAAHAAPQVERPTPAARPASPVARPATVEPVEVPLDIDAELERLLSSGTSPEERVEVEAALADDGSLWDPLPLTLPTYVGKATARRTVRTIELTGVTSSGHDESDTALAREAEEQAEQDRADSEQARRAAGA</sequence>
<name>A0A1H1S217_9ACTN</name>
<organism evidence="3 4">
    <name type="scientific">Nocardioides scoriae</name>
    <dbReference type="NCBI Taxonomy" id="642780"/>
    <lineage>
        <taxon>Bacteria</taxon>
        <taxon>Bacillati</taxon>
        <taxon>Actinomycetota</taxon>
        <taxon>Actinomycetes</taxon>
        <taxon>Propionibacteriales</taxon>
        <taxon>Nocardioidaceae</taxon>
        <taxon>Nocardioides</taxon>
    </lineage>
</organism>